<evidence type="ECO:0000313" key="1">
    <source>
        <dbReference type="EMBL" id="KAJ3814044.1"/>
    </source>
</evidence>
<organism evidence="1 2">
    <name type="scientific">Lentinula aff. lateritia</name>
    <dbReference type="NCBI Taxonomy" id="2804960"/>
    <lineage>
        <taxon>Eukaryota</taxon>
        <taxon>Fungi</taxon>
        <taxon>Dikarya</taxon>
        <taxon>Basidiomycota</taxon>
        <taxon>Agaricomycotina</taxon>
        <taxon>Agaricomycetes</taxon>
        <taxon>Agaricomycetidae</taxon>
        <taxon>Agaricales</taxon>
        <taxon>Marasmiineae</taxon>
        <taxon>Omphalotaceae</taxon>
        <taxon>Lentinula</taxon>
    </lineage>
</organism>
<dbReference type="EMBL" id="MU794977">
    <property type="protein sequence ID" value="KAJ3814044.1"/>
    <property type="molecule type" value="Genomic_DNA"/>
</dbReference>
<protein>
    <submittedName>
        <fullName evidence="1">Uncharacterized protein</fullName>
    </submittedName>
</protein>
<keyword evidence="2" id="KW-1185">Reference proteome</keyword>
<gene>
    <name evidence="1" type="ORF">F5876DRAFT_73284</name>
</gene>
<dbReference type="Proteomes" id="UP001163835">
    <property type="component" value="Unassembled WGS sequence"/>
</dbReference>
<evidence type="ECO:0000313" key="2">
    <source>
        <dbReference type="Proteomes" id="UP001163835"/>
    </source>
</evidence>
<proteinExistence type="predicted"/>
<sequence>MSPAARVATTANLFFPIEIGHMLLNHRVVMAPQTKLRTINTSALLKVVKEYYFQRGSISGTFSISEGTAFGFDEQIATWKEVSGVSSSEIIVDCLFHASCDPTYDVVSAGDIPVAEGEGPTTNDGKTRDPDIHRRFRIGCYQCCKADGVELPGTYGFLIDQFIGDVSNSRTDKYGGSIENRVRFALEVVDAVAKAVGEDKTAIRFSPWTRDRAERETARFGIPSSHQSRDLDDPEQSNENFFDMWSPRLLVVADGFTREKAFLRKETPVAEPRLLDEGMEGGNEAGWDEERIAEEGFMVRGLSMWTMSSDQVFRMRVDVYYDTVENIGPQSITLAPYVHPVLTVWVAAACPSKEGRTSYVLIL</sequence>
<name>A0ACC1UAE2_9AGAR</name>
<reference evidence="1" key="1">
    <citation type="submission" date="2022-09" db="EMBL/GenBank/DDBJ databases">
        <title>A Global Phylogenomic Analysis of the Shiitake Genus Lentinula.</title>
        <authorList>
            <consortium name="DOE Joint Genome Institute"/>
            <person name="Sierra-Patev S."/>
            <person name="Min B."/>
            <person name="Naranjo-Ortiz M."/>
            <person name="Looney B."/>
            <person name="Konkel Z."/>
            <person name="Slot J.C."/>
            <person name="Sakamoto Y."/>
            <person name="Steenwyk J.L."/>
            <person name="Rokas A."/>
            <person name="Carro J."/>
            <person name="Camarero S."/>
            <person name="Ferreira P."/>
            <person name="Molpeceres G."/>
            <person name="Ruiz-Duenas F.J."/>
            <person name="Serrano A."/>
            <person name="Henrissat B."/>
            <person name="Drula E."/>
            <person name="Hughes K.W."/>
            <person name="Mata J.L."/>
            <person name="Ishikawa N.K."/>
            <person name="Vargas-Isla R."/>
            <person name="Ushijima S."/>
            <person name="Smith C.A."/>
            <person name="Ahrendt S."/>
            <person name="Andreopoulos W."/>
            <person name="He G."/>
            <person name="Labutti K."/>
            <person name="Lipzen A."/>
            <person name="Ng V."/>
            <person name="Riley R."/>
            <person name="Sandor L."/>
            <person name="Barry K."/>
            <person name="Martinez A.T."/>
            <person name="Xiao Y."/>
            <person name="Gibbons J.G."/>
            <person name="Terashima K."/>
            <person name="Grigoriev I.V."/>
            <person name="Hibbett D.S."/>
        </authorList>
    </citation>
    <scope>NUCLEOTIDE SEQUENCE</scope>
    <source>
        <strain evidence="1">TMI1499</strain>
    </source>
</reference>
<accession>A0ACC1UAE2</accession>
<comment type="caution">
    <text evidence="1">The sequence shown here is derived from an EMBL/GenBank/DDBJ whole genome shotgun (WGS) entry which is preliminary data.</text>
</comment>